<accession>A0A914A3I1</accession>
<evidence type="ECO:0000256" key="4">
    <source>
        <dbReference type="ARBA" id="ARBA00026170"/>
    </source>
</evidence>
<evidence type="ECO:0000256" key="3">
    <source>
        <dbReference type="ARBA" id="ARBA00025768"/>
    </source>
</evidence>
<dbReference type="InterPro" id="IPR013641">
    <property type="entry name" value="KTI12/PSTK"/>
</dbReference>
<dbReference type="EnsemblMetazoa" id="XM_038202303.1">
    <property type="protein sequence ID" value="XP_038058231.1"/>
    <property type="gene ID" value="LOC119729643"/>
</dbReference>
<dbReference type="GO" id="GO:0005524">
    <property type="term" value="F:ATP binding"/>
    <property type="evidence" value="ECO:0007669"/>
    <property type="project" value="UniProtKB-KW"/>
</dbReference>
<dbReference type="RefSeq" id="XP_038058232.1">
    <property type="nucleotide sequence ID" value="XM_038202304.1"/>
</dbReference>
<dbReference type="GeneID" id="119729643"/>
<dbReference type="EnsemblMetazoa" id="XM_038202302.1">
    <property type="protein sequence ID" value="XP_038058230.1"/>
    <property type="gene ID" value="LOC119729643"/>
</dbReference>
<proteinExistence type="inferred from homology"/>
<evidence type="ECO:0000256" key="1">
    <source>
        <dbReference type="ARBA" id="ARBA00022741"/>
    </source>
</evidence>
<dbReference type="GO" id="GO:0006400">
    <property type="term" value="P:tRNA modification"/>
    <property type="evidence" value="ECO:0007669"/>
    <property type="project" value="UniProtKB-ARBA"/>
</dbReference>
<dbReference type="Pfam" id="PF08433">
    <property type="entry name" value="KTI12"/>
    <property type="match status" value="1"/>
</dbReference>
<protein>
    <recommendedName>
        <fullName evidence="4">Protein KTI12 homolog</fullName>
    </recommendedName>
</protein>
<reference evidence="5" key="1">
    <citation type="submission" date="2022-11" db="UniProtKB">
        <authorList>
            <consortium name="EnsemblMetazoa"/>
        </authorList>
    </citation>
    <scope>IDENTIFICATION</scope>
</reference>
<sequence length="276" mass="31202">MPFVVVCGPPCSGKTRRTKELQAYLASNHGNREVTTLGDHEAGVDRNTVYADSKQEKELRGTLKSAVIRKLSKDSVLILDSLNYIKGFRYELYCAVKSSQTPHCVIYCETVADVASEWNSCRPEKEQYTQEIFDGLVMRFEPPESRNRWDSPLFTLHPEDELPCQAICDAIFSRKAPPPNLSTVSQPLSATNFLHELDKITQEIVTTLITAQKTGLPGDTIGIPGTQDKINLTRNVNAAELQRIRRQFITYTKLHPVEDTSRLHSMFVQYLNNSIR</sequence>
<organism evidence="5 6">
    <name type="scientific">Patiria miniata</name>
    <name type="common">Bat star</name>
    <name type="synonym">Asterina miniata</name>
    <dbReference type="NCBI Taxonomy" id="46514"/>
    <lineage>
        <taxon>Eukaryota</taxon>
        <taxon>Metazoa</taxon>
        <taxon>Echinodermata</taxon>
        <taxon>Eleutherozoa</taxon>
        <taxon>Asterozoa</taxon>
        <taxon>Asteroidea</taxon>
        <taxon>Valvatacea</taxon>
        <taxon>Valvatida</taxon>
        <taxon>Asterinidae</taxon>
        <taxon>Patiria</taxon>
    </lineage>
</organism>
<dbReference type="OMA" id="THSRWDK"/>
<dbReference type="GO" id="GO:0006357">
    <property type="term" value="P:regulation of transcription by RNA polymerase II"/>
    <property type="evidence" value="ECO:0007669"/>
    <property type="project" value="UniProtKB-ARBA"/>
</dbReference>
<name>A0A914A3I1_PATMI</name>
<keyword evidence="1" id="KW-0547">Nucleotide-binding</keyword>
<keyword evidence="6" id="KW-1185">Reference proteome</keyword>
<evidence type="ECO:0000313" key="5">
    <source>
        <dbReference type="EnsemblMetazoa" id="XP_038058230.1"/>
    </source>
</evidence>
<dbReference type="Gene3D" id="3.40.50.300">
    <property type="entry name" value="P-loop containing nucleotide triphosphate hydrolases"/>
    <property type="match status" value="1"/>
</dbReference>
<dbReference type="RefSeq" id="XP_038058230.1">
    <property type="nucleotide sequence ID" value="XM_038202302.1"/>
</dbReference>
<dbReference type="FunFam" id="3.40.50.300:FF:000827">
    <property type="entry name" value="KTI12 chromatin-associated homolog"/>
    <property type="match status" value="1"/>
</dbReference>
<dbReference type="OrthoDB" id="10416430at2759"/>
<dbReference type="SUPFAM" id="SSF52540">
    <property type="entry name" value="P-loop containing nucleoside triphosphate hydrolases"/>
    <property type="match status" value="1"/>
</dbReference>
<comment type="similarity">
    <text evidence="3">Belongs to the KTI12 family.</text>
</comment>
<evidence type="ECO:0000256" key="2">
    <source>
        <dbReference type="ARBA" id="ARBA00022840"/>
    </source>
</evidence>
<dbReference type="AlphaFoldDB" id="A0A914A3I1"/>
<dbReference type="Proteomes" id="UP000887568">
    <property type="component" value="Unplaced"/>
</dbReference>
<keyword evidence="2" id="KW-0067">ATP-binding</keyword>
<evidence type="ECO:0000313" key="6">
    <source>
        <dbReference type="Proteomes" id="UP000887568"/>
    </source>
</evidence>
<dbReference type="RefSeq" id="XP_038058231.1">
    <property type="nucleotide sequence ID" value="XM_038202303.1"/>
</dbReference>
<dbReference type="PANTHER" id="PTHR12435">
    <property type="match status" value="1"/>
</dbReference>
<dbReference type="InterPro" id="IPR027417">
    <property type="entry name" value="P-loop_NTPase"/>
</dbReference>
<dbReference type="EnsemblMetazoa" id="XM_038202304.1">
    <property type="protein sequence ID" value="XP_038058232.1"/>
    <property type="gene ID" value="LOC119729643"/>
</dbReference>